<dbReference type="Proteomes" id="UP000295689">
    <property type="component" value="Unassembled WGS sequence"/>
</dbReference>
<comment type="caution">
    <text evidence="1">The sequence shown here is derived from an EMBL/GenBank/DDBJ whole genome shotgun (WGS) entry which is preliminary data.</text>
</comment>
<dbReference type="PANTHER" id="PTHR34822:SF1">
    <property type="entry name" value="GRPB FAMILY PROTEIN"/>
    <property type="match status" value="1"/>
</dbReference>
<proteinExistence type="predicted"/>
<dbReference type="AlphaFoldDB" id="A0A4R2B8R9"/>
<accession>A0A4R2B8R9</accession>
<organism evidence="1 2">
    <name type="scientific">Mesobacillus foraminis</name>
    <dbReference type="NCBI Taxonomy" id="279826"/>
    <lineage>
        <taxon>Bacteria</taxon>
        <taxon>Bacillati</taxon>
        <taxon>Bacillota</taxon>
        <taxon>Bacilli</taxon>
        <taxon>Bacillales</taxon>
        <taxon>Bacillaceae</taxon>
        <taxon>Mesobacillus</taxon>
    </lineage>
</organism>
<reference evidence="1 2" key="1">
    <citation type="journal article" date="2015" name="Stand. Genomic Sci.">
        <title>Genomic Encyclopedia of Bacterial and Archaeal Type Strains, Phase III: the genomes of soil and plant-associated and newly described type strains.</title>
        <authorList>
            <person name="Whitman W.B."/>
            <person name="Woyke T."/>
            <person name="Klenk H.P."/>
            <person name="Zhou Y."/>
            <person name="Lilburn T.G."/>
            <person name="Beck B.J."/>
            <person name="De Vos P."/>
            <person name="Vandamme P."/>
            <person name="Eisen J.A."/>
            <person name="Garrity G."/>
            <person name="Hugenholtz P."/>
            <person name="Kyrpides N.C."/>
        </authorList>
    </citation>
    <scope>NUCLEOTIDE SEQUENCE [LARGE SCALE GENOMIC DNA]</scope>
    <source>
        <strain evidence="1 2">CV53</strain>
    </source>
</reference>
<dbReference type="Gene3D" id="3.30.460.10">
    <property type="entry name" value="Beta Polymerase, domain 2"/>
    <property type="match status" value="1"/>
</dbReference>
<dbReference type="PANTHER" id="PTHR34822">
    <property type="entry name" value="GRPB DOMAIN PROTEIN (AFU_ORTHOLOGUE AFUA_1G01530)"/>
    <property type="match status" value="1"/>
</dbReference>
<dbReference type="EMBL" id="SLVV01000009">
    <property type="protein sequence ID" value="TCN22966.1"/>
    <property type="molecule type" value="Genomic_DNA"/>
</dbReference>
<dbReference type="Pfam" id="PF04229">
    <property type="entry name" value="GrpB"/>
    <property type="match status" value="1"/>
</dbReference>
<name>A0A4R2B8R9_9BACI</name>
<sequence>MTIFIKGDVVIHHIGSTSVPGLSAKPIIDILIEAENLSVIDSAVSAMENAGYVAKGENGIPGRRYFQKSDRNGVRLYHVHGFAKGSYEVYRHLVFRDFLRAHPDEAHRYAEVKERAAARNTYRIDSYIQEKSPIIVELEKKARDWRPSTAFQ</sequence>
<dbReference type="InterPro" id="IPR007344">
    <property type="entry name" value="GrpB/CoaE"/>
</dbReference>
<keyword evidence="1" id="KW-0808">Transferase</keyword>
<protein>
    <submittedName>
        <fullName evidence="1">GrpB-like predicted nucleotidyltransferase (UPF0157 family)</fullName>
    </submittedName>
</protein>
<dbReference type="GO" id="GO:0016740">
    <property type="term" value="F:transferase activity"/>
    <property type="evidence" value="ECO:0007669"/>
    <property type="project" value="UniProtKB-KW"/>
</dbReference>
<dbReference type="InterPro" id="IPR043519">
    <property type="entry name" value="NT_sf"/>
</dbReference>
<keyword evidence="2" id="KW-1185">Reference proteome</keyword>
<gene>
    <name evidence="1" type="ORF">EV146_109123</name>
</gene>
<evidence type="ECO:0000313" key="2">
    <source>
        <dbReference type="Proteomes" id="UP000295689"/>
    </source>
</evidence>
<evidence type="ECO:0000313" key="1">
    <source>
        <dbReference type="EMBL" id="TCN22966.1"/>
    </source>
</evidence>
<dbReference type="SUPFAM" id="SSF81301">
    <property type="entry name" value="Nucleotidyltransferase"/>
    <property type="match status" value="1"/>
</dbReference>